<proteinExistence type="predicted"/>
<comment type="caution">
    <text evidence="1">The sequence shown here is derived from an EMBL/GenBank/DDBJ whole genome shotgun (WGS) entry which is preliminary data.</text>
</comment>
<evidence type="ECO:0000313" key="1">
    <source>
        <dbReference type="EMBL" id="KAH7904481.1"/>
    </source>
</evidence>
<name>A0ACB7ZTS9_9AGAM</name>
<dbReference type="Proteomes" id="UP000790377">
    <property type="component" value="Unassembled WGS sequence"/>
</dbReference>
<dbReference type="EMBL" id="MU268460">
    <property type="protein sequence ID" value="KAH7904481.1"/>
    <property type="molecule type" value="Genomic_DNA"/>
</dbReference>
<sequence>SERWTKRHLYLGGRISQQRRRPNSWNAFVRNKLKAANKDLAPGERYRLPGFIKANKKLLSAEYTKLTPQQKNSLEVQIMKARMEKTRIVRANPKAINRDMSASFAVMDQEWTSLCSRLGMEGFYIAVRGSIEDYSEPKIFFSEKAENALISETRTLIQDELDYILRENKVSNGNKMNYRNYEAKIVEKFGVALKGWPREFLPVRNPSRIGGREQLQKLYDDLVNEKCCWVKLSTDELEHRKKDNKMRHARGEQIYQPRKSSTKKSHASTANVEDSDSSSD</sequence>
<keyword evidence="2" id="KW-1185">Reference proteome</keyword>
<reference evidence="1" key="1">
    <citation type="journal article" date="2021" name="New Phytol.">
        <title>Evolutionary innovations through gain and loss of genes in the ectomycorrhizal Boletales.</title>
        <authorList>
            <person name="Wu G."/>
            <person name="Miyauchi S."/>
            <person name="Morin E."/>
            <person name="Kuo A."/>
            <person name="Drula E."/>
            <person name="Varga T."/>
            <person name="Kohler A."/>
            <person name="Feng B."/>
            <person name="Cao Y."/>
            <person name="Lipzen A."/>
            <person name="Daum C."/>
            <person name="Hundley H."/>
            <person name="Pangilinan J."/>
            <person name="Johnson J."/>
            <person name="Barry K."/>
            <person name="LaButti K."/>
            <person name="Ng V."/>
            <person name="Ahrendt S."/>
            <person name="Min B."/>
            <person name="Choi I.G."/>
            <person name="Park H."/>
            <person name="Plett J.M."/>
            <person name="Magnuson J."/>
            <person name="Spatafora J.W."/>
            <person name="Nagy L.G."/>
            <person name="Henrissat B."/>
            <person name="Grigoriev I.V."/>
            <person name="Yang Z.L."/>
            <person name="Xu J."/>
            <person name="Martin F.M."/>
        </authorList>
    </citation>
    <scope>NUCLEOTIDE SEQUENCE</scope>
    <source>
        <strain evidence="1">ATCC 28755</strain>
    </source>
</reference>
<feature type="non-terminal residue" evidence="1">
    <location>
        <position position="1"/>
    </location>
</feature>
<organism evidence="1 2">
    <name type="scientific">Hygrophoropsis aurantiaca</name>
    <dbReference type="NCBI Taxonomy" id="72124"/>
    <lineage>
        <taxon>Eukaryota</taxon>
        <taxon>Fungi</taxon>
        <taxon>Dikarya</taxon>
        <taxon>Basidiomycota</taxon>
        <taxon>Agaricomycotina</taxon>
        <taxon>Agaricomycetes</taxon>
        <taxon>Agaricomycetidae</taxon>
        <taxon>Boletales</taxon>
        <taxon>Coniophorineae</taxon>
        <taxon>Hygrophoropsidaceae</taxon>
        <taxon>Hygrophoropsis</taxon>
    </lineage>
</organism>
<evidence type="ECO:0000313" key="2">
    <source>
        <dbReference type="Proteomes" id="UP000790377"/>
    </source>
</evidence>
<protein>
    <submittedName>
        <fullName evidence="1">Uncharacterized protein</fullName>
    </submittedName>
</protein>
<gene>
    <name evidence="1" type="ORF">BJ138DRAFT_1019106</name>
</gene>
<accession>A0ACB7ZTS9</accession>